<evidence type="ECO:0000313" key="2">
    <source>
        <dbReference type="Proteomes" id="UP000886998"/>
    </source>
</evidence>
<organism evidence="1 2">
    <name type="scientific">Trichonephila inaurata madagascariensis</name>
    <dbReference type="NCBI Taxonomy" id="2747483"/>
    <lineage>
        <taxon>Eukaryota</taxon>
        <taxon>Metazoa</taxon>
        <taxon>Ecdysozoa</taxon>
        <taxon>Arthropoda</taxon>
        <taxon>Chelicerata</taxon>
        <taxon>Arachnida</taxon>
        <taxon>Araneae</taxon>
        <taxon>Araneomorphae</taxon>
        <taxon>Entelegynae</taxon>
        <taxon>Araneoidea</taxon>
        <taxon>Nephilidae</taxon>
        <taxon>Trichonephila</taxon>
        <taxon>Trichonephila inaurata</taxon>
    </lineage>
</organism>
<reference evidence="1" key="1">
    <citation type="submission" date="2020-08" db="EMBL/GenBank/DDBJ databases">
        <title>Multicomponent nature underlies the extraordinary mechanical properties of spider dragline silk.</title>
        <authorList>
            <person name="Kono N."/>
            <person name="Nakamura H."/>
            <person name="Mori M."/>
            <person name="Yoshida Y."/>
            <person name="Ohtoshi R."/>
            <person name="Malay A.D."/>
            <person name="Moran D.A.P."/>
            <person name="Tomita M."/>
            <person name="Numata K."/>
            <person name="Arakawa K."/>
        </authorList>
    </citation>
    <scope>NUCLEOTIDE SEQUENCE</scope>
</reference>
<name>A0A8X7C945_9ARAC</name>
<proteinExistence type="predicted"/>
<accession>A0A8X7C945</accession>
<dbReference type="AlphaFoldDB" id="A0A8X7C945"/>
<keyword evidence="2" id="KW-1185">Reference proteome</keyword>
<dbReference type="EMBL" id="BMAV01012007">
    <property type="protein sequence ID" value="GFY58323.1"/>
    <property type="molecule type" value="Genomic_DNA"/>
</dbReference>
<sequence length="77" mass="8467">MIMTPHVEVRTLSIDLSLMSAAAPPRKGPLPGESIVSLHPSVEDGHPFPLRDSNGWWTAPALLITAAIKLLFWDWIP</sequence>
<dbReference type="Proteomes" id="UP000886998">
    <property type="component" value="Unassembled WGS sequence"/>
</dbReference>
<evidence type="ECO:0000313" key="1">
    <source>
        <dbReference type="EMBL" id="GFY58323.1"/>
    </source>
</evidence>
<gene>
    <name evidence="1" type="ORF">TNIN_427811</name>
</gene>
<comment type="caution">
    <text evidence="1">The sequence shown here is derived from an EMBL/GenBank/DDBJ whole genome shotgun (WGS) entry which is preliminary data.</text>
</comment>
<protein>
    <submittedName>
        <fullName evidence="1">Uncharacterized protein</fullName>
    </submittedName>
</protein>